<dbReference type="RefSeq" id="WP_153411869.1">
    <property type="nucleotide sequence ID" value="NZ_WEGK01000009.1"/>
</dbReference>
<evidence type="ECO:0000313" key="1">
    <source>
        <dbReference type="EMBL" id="MQY21147.1"/>
    </source>
</evidence>
<comment type="caution">
    <text evidence="1">The sequence shown here is derived from an EMBL/GenBank/DDBJ whole genome shotgun (WGS) entry which is preliminary data.</text>
</comment>
<organism evidence="1 2">
    <name type="scientific">Nocardia macrotermitis</name>
    <dbReference type="NCBI Taxonomy" id="2585198"/>
    <lineage>
        <taxon>Bacteria</taxon>
        <taxon>Bacillati</taxon>
        <taxon>Actinomycetota</taxon>
        <taxon>Actinomycetes</taxon>
        <taxon>Mycobacteriales</taxon>
        <taxon>Nocardiaceae</taxon>
        <taxon>Nocardia</taxon>
    </lineage>
</organism>
<sequence>MTSLVTRAQIILLARTLHVPPERLAHLEKLGPDRLHELQERMSRTIFDEHAETFRRISRLVPFIPLSVSMPLIQRIVPPAMTGRAAGAVGADHPKKAAETVSLLGTSYAADCVPYIDPVTVGHLADGVPPQPLVQVVNEILRRHDYITVGPFLDYATPTLIEALELGARDDEGLIHASAYAYSATAVNAVVRQLLSGPSQRIPRLVRTVLAGPPDLQRAGLSIFARCEPEIIRAVGEVLFSVGSPPAIGTLITNAIRIGSVPDILTFTGNLSRQALGRMAGNPVFAEQGVMAAIVAALNGRTEPNYWRGFFALAARTSTEIQQRTVRLLAEMPDANVVDLPMRATESDGWPMLLQLIAVADPAVQQRFGTAWAGLSAERRAGLQWHIHEHHLDARLTAITEAAPTMSVEEVFFKRRQARRHLGAAGAGSGSADSWSPW</sequence>
<evidence type="ECO:0000313" key="2">
    <source>
        <dbReference type="Proteomes" id="UP000438448"/>
    </source>
</evidence>
<dbReference type="EMBL" id="WEGK01000009">
    <property type="protein sequence ID" value="MQY21147.1"/>
    <property type="molecule type" value="Genomic_DNA"/>
</dbReference>
<proteinExistence type="predicted"/>
<gene>
    <name evidence="1" type="ORF">NRB20_42560</name>
</gene>
<protein>
    <submittedName>
        <fullName evidence="1">Uncharacterized protein</fullName>
    </submittedName>
</protein>
<accession>A0A7K0D5Z4</accession>
<dbReference type="AlphaFoldDB" id="A0A7K0D5Z4"/>
<dbReference type="Proteomes" id="UP000438448">
    <property type="component" value="Unassembled WGS sequence"/>
</dbReference>
<dbReference type="OrthoDB" id="4528212at2"/>
<reference evidence="1 2" key="1">
    <citation type="submission" date="2019-10" db="EMBL/GenBank/DDBJ databases">
        <title>Nocardia macrotermitis sp. nov. and Nocardia aurantia sp. nov., isolated from the gut of fungus growing-termite Macrotermes natalensis.</title>
        <authorList>
            <person name="Benndorf R."/>
            <person name="Schwitalla J."/>
            <person name="Martin K."/>
            <person name="De Beer W."/>
            <person name="Kaster A.-K."/>
            <person name="Vollmers J."/>
            <person name="Poulsen M."/>
            <person name="Beemelmanns C."/>
        </authorList>
    </citation>
    <scope>NUCLEOTIDE SEQUENCE [LARGE SCALE GENOMIC DNA]</scope>
    <source>
        <strain evidence="1 2">RB20</strain>
    </source>
</reference>
<name>A0A7K0D5Z4_9NOCA</name>
<keyword evidence="2" id="KW-1185">Reference proteome</keyword>